<name>A0ABS7NKT0_9RHOB</name>
<accession>A0ABS7NKT0</accession>
<reference evidence="1 2" key="1">
    <citation type="submission" date="2021-06" db="EMBL/GenBank/DDBJ databases">
        <title>50 bacteria genomes isolated from Dapeng, Shenzhen, China.</title>
        <authorList>
            <person name="Zheng W."/>
            <person name="Yu S."/>
            <person name="Huang Y."/>
        </authorList>
    </citation>
    <scope>NUCLEOTIDE SEQUENCE [LARGE SCALE GENOMIC DNA]</scope>
    <source>
        <strain evidence="1 2">DP1N14-2</strain>
    </source>
</reference>
<gene>
    <name evidence="1" type="ORF">KUV26_20335</name>
</gene>
<dbReference type="RefSeq" id="WP_222509750.1">
    <property type="nucleotide sequence ID" value="NZ_JAHVJA010000013.1"/>
</dbReference>
<comment type="caution">
    <text evidence="1">The sequence shown here is derived from an EMBL/GenBank/DDBJ whole genome shotgun (WGS) entry which is preliminary data.</text>
</comment>
<keyword evidence="2" id="KW-1185">Reference proteome</keyword>
<evidence type="ECO:0000313" key="2">
    <source>
        <dbReference type="Proteomes" id="UP000766629"/>
    </source>
</evidence>
<sequence>MIDVILAILAASAQPGTERGAAGSTAAAPVPAAAQTALAAEPQEATGRFTTAQEVKPILAATQANWIHVREFDGQDLLYVTHLWSWRCGLAQFKLGVNGEEPEIWPLPDCHLEEGFPNMIKEEDGLPYRSYPLGSIQQIAVEVTYDDLTTENLTFSRSGQPLQKSAD</sequence>
<protein>
    <submittedName>
        <fullName evidence="1">Uncharacterized protein</fullName>
    </submittedName>
</protein>
<proteinExistence type="predicted"/>
<organism evidence="1 2">
    <name type="scientific">Leisingera daeponensis</name>
    <dbReference type="NCBI Taxonomy" id="405746"/>
    <lineage>
        <taxon>Bacteria</taxon>
        <taxon>Pseudomonadati</taxon>
        <taxon>Pseudomonadota</taxon>
        <taxon>Alphaproteobacteria</taxon>
        <taxon>Rhodobacterales</taxon>
        <taxon>Roseobacteraceae</taxon>
        <taxon>Leisingera</taxon>
    </lineage>
</organism>
<dbReference type="EMBL" id="JAHVJA010000013">
    <property type="protein sequence ID" value="MBY6141795.1"/>
    <property type="molecule type" value="Genomic_DNA"/>
</dbReference>
<evidence type="ECO:0000313" key="1">
    <source>
        <dbReference type="EMBL" id="MBY6141795.1"/>
    </source>
</evidence>
<dbReference type="Proteomes" id="UP000766629">
    <property type="component" value="Unassembled WGS sequence"/>
</dbReference>